<organism evidence="1 2">
    <name type="scientific">Neophaeococcomyces mojaviensis</name>
    <dbReference type="NCBI Taxonomy" id="3383035"/>
    <lineage>
        <taxon>Eukaryota</taxon>
        <taxon>Fungi</taxon>
        <taxon>Dikarya</taxon>
        <taxon>Ascomycota</taxon>
        <taxon>Pezizomycotina</taxon>
        <taxon>Eurotiomycetes</taxon>
        <taxon>Chaetothyriomycetidae</taxon>
        <taxon>Chaetothyriales</taxon>
        <taxon>Chaetothyriales incertae sedis</taxon>
        <taxon>Neophaeococcomyces</taxon>
    </lineage>
</organism>
<dbReference type="Proteomes" id="UP001172386">
    <property type="component" value="Unassembled WGS sequence"/>
</dbReference>
<dbReference type="EMBL" id="JAPDRQ010000018">
    <property type="protein sequence ID" value="KAJ9662070.1"/>
    <property type="molecule type" value="Genomic_DNA"/>
</dbReference>
<sequence length="711" mass="81122">MIKSSRSSLLSKVPAGKEKVEEVVSWTFDESAQEMRYLLRSDSKDDFWILEKYLAPSQDRVRRFAHESYFSKTLTQSRKTKSIGTAASVAETVKALSSVRRNVSDISRQEDIDITSSFPAAHGHLEVDVEDPNLGSDSETSLNVGAAHYIEDEDNAQYARRGVSHVEVSHCGTRPAFWPKKREYLDDFMISSGIIIDLETLCNYTGTVAIFSQFCEGVFHAVGLLGNRNLAATFTSAQRLDGTTAPLVGAVWLACCYRSYTGKTHAGKASTACTTFYEASCQLLGNPEGDTEYRTYVHYWEDQLMGLLEWKVKLNELGLDFVLLDSTQEVELESRPYLSALESSSPLYQLSNELIERDAQRGTSPMHRLIQDAESERYVRSEVIQSLATLQEGMIRSCIKSTIGVDKRAHGHETQQQIKLHEDLCQQPVVYLNQIVDKAGISPTAKQLQQAVKVALQYIDTDNDAYNDIAFQIDCQIARPRKWSQEHTNQGLRRYCDFSKSIIKRNWELNEARRTTMQKFLEALSDRLQLQVQSNHGHRPFSRPLSNVGFTKNATHRLKEHKRHQNSNWMMNVFEAILQWLYPDTFVLDQTILLICWKPSHAWIGEIIFHAMIDCYSTDGKGFAYHPPGYSNIGAYKSATAQELDKWAETVETTFGLTQRLRDEAEGIKEAVRKAERRYKKLANKEQDRKVRHDKEKREQEQYYALGIIRA</sequence>
<keyword evidence="2" id="KW-1185">Reference proteome</keyword>
<comment type="caution">
    <text evidence="1">The sequence shown here is derived from an EMBL/GenBank/DDBJ whole genome shotgun (WGS) entry which is preliminary data.</text>
</comment>
<name>A0ACC3AGN3_9EURO</name>
<proteinExistence type="predicted"/>
<accession>A0ACC3AGN3</accession>
<gene>
    <name evidence="1" type="ORF">H2198_001612</name>
</gene>
<evidence type="ECO:0000313" key="1">
    <source>
        <dbReference type="EMBL" id="KAJ9662070.1"/>
    </source>
</evidence>
<protein>
    <submittedName>
        <fullName evidence="1">Uncharacterized protein</fullName>
    </submittedName>
</protein>
<evidence type="ECO:0000313" key="2">
    <source>
        <dbReference type="Proteomes" id="UP001172386"/>
    </source>
</evidence>
<reference evidence="1" key="1">
    <citation type="submission" date="2022-10" db="EMBL/GenBank/DDBJ databases">
        <title>Culturing micro-colonial fungi from biological soil crusts in the Mojave desert and describing Neophaeococcomyces mojavensis, and introducing the new genera and species Taxawa tesnikishii.</title>
        <authorList>
            <person name="Kurbessoian T."/>
            <person name="Stajich J.E."/>
        </authorList>
    </citation>
    <scope>NUCLEOTIDE SEQUENCE</scope>
    <source>
        <strain evidence="1">JES_112</strain>
    </source>
</reference>